<sequence length="375" mass="42496">KCLGKTESLEKVLVTYVLEAELREVRRLLFGKEPKKLNLPQSAIDAAVEQDFDLKGYVFEASPEQLRPPRTVRVGLIQNKLVLPPDAPVLEQIKALHKRVGEMVEVAAMCGVNIVCFQEACTMPFAFCTREREPWTEFAESAEDGLTTRFCIQLAKNYNMVVVSPILERDEIHGGTLWNTAVVVSNNGNVLGKSRKNHIPRVGDFNESTYYMEGNTGHRDTVPDTVWKRLQLTSLDCSGIVFLYSIMLMLVLCYSEPMWPIEARNAAIANHCFTCTISRVGMEYFKNEFTFGDGKKAHHDFGNFYGSSYVAAPDGSRSPGLSRTRDGLLLTEMDLNLNRQVADKWNFKMTGRYEMYAEELKKAIQHDFKPNILKE</sequence>
<evidence type="ECO:0000313" key="11">
    <source>
        <dbReference type="Proteomes" id="UP000472260"/>
    </source>
</evidence>
<comment type="pathway">
    <text evidence="1">Amino-acid biosynthesis; beta-alanine biosynthesis.</text>
</comment>
<evidence type="ECO:0000256" key="8">
    <source>
        <dbReference type="ARBA" id="ARBA00075038"/>
    </source>
</evidence>
<name>A0A671KCY4_9TELE</name>
<dbReference type="GO" id="GO:0033396">
    <property type="term" value="P:beta-alanine biosynthetic process via 3-ureidopropionate"/>
    <property type="evidence" value="ECO:0007669"/>
    <property type="project" value="TreeGrafter"/>
</dbReference>
<evidence type="ECO:0000256" key="5">
    <source>
        <dbReference type="ARBA" id="ARBA00061249"/>
    </source>
</evidence>
<dbReference type="InterPro" id="IPR050345">
    <property type="entry name" value="Aliph_Amidase/BUP"/>
</dbReference>
<evidence type="ECO:0000256" key="1">
    <source>
        <dbReference type="ARBA" id="ARBA00004668"/>
    </source>
</evidence>
<evidence type="ECO:0000256" key="2">
    <source>
        <dbReference type="ARBA" id="ARBA00022801"/>
    </source>
</evidence>
<evidence type="ECO:0000256" key="4">
    <source>
        <dbReference type="ARBA" id="ARBA00050552"/>
    </source>
</evidence>
<comment type="catalytic activity">
    <reaction evidence="3">
        <text>3-(carbamoylamino)propanoate + H2O + 2 H(+) = beta-alanine + NH4(+) + CO2</text>
        <dbReference type="Rhea" id="RHEA:11184"/>
        <dbReference type="ChEBI" id="CHEBI:11892"/>
        <dbReference type="ChEBI" id="CHEBI:15377"/>
        <dbReference type="ChEBI" id="CHEBI:15378"/>
        <dbReference type="ChEBI" id="CHEBI:16526"/>
        <dbReference type="ChEBI" id="CHEBI:28938"/>
        <dbReference type="ChEBI" id="CHEBI:57966"/>
        <dbReference type="EC" id="3.5.1.6"/>
    </reaction>
</comment>
<protein>
    <recommendedName>
        <fullName evidence="7">Beta-ureidopropionase</fullName>
        <ecNumber evidence="6">3.5.1.6</ecNumber>
    </recommendedName>
    <alternativeName>
        <fullName evidence="8">N-carbamoyl-beta-alanine amidohydrolase</fullName>
    </alternativeName>
</protein>
<dbReference type="Pfam" id="PF00795">
    <property type="entry name" value="CN_hydrolase"/>
    <property type="match status" value="1"/>
</dbReference>
<dbReference type="PANTHER" id="PTHR43674:SF2">
    <property type="entry name" value="BETA-UREIDOPROPIONASE"/>
    <property type="match status" value="1"/>
</dbReference>
<evidence type="ECO:0000256" key="7">
    <source>
        <dbReference type="ARBA" id="ARBA00074804"/>
    </source>
</evidence>
<gene>
    <name evidence="10" type="primary">LOC107689278</name>
</gene>
<dbReference type="Gene3D" id="3.60.110.10">
    <property type="entry name" value="Carbon-nitrogen hydrolase"/>
    <property type="match status" value="1"/>
</dbReference>
<organism evidence="10 11">
    <name type="scientific">Sinocyclocheilus anshuiensis</name>
    <dbReference type="NCBI Taxonomy" id="1608454"/>
    <lineage>
        <taxon>Eukaryota</taxon>
        <taxon>Metazoa</taxon>
        <taxon>Chordata</taxon>
        <taxon>Craniata</taxon>
        <taxon>Vertebrata</taxon>
        <taxon>Euteleostomi</taxon>
        <taxon>Actinopterygii</taxon>
        <taxon>Neopterygii</taxon>
        <taxon>Teleostei</taxon>
        <taxon>Ostariophysi</taxon>
        <taxon>Cypriniformes</taxon>
        <taxon>Cyprinidae</taxon>
        <taxon>Cyprininae</taxon>
        <taxon>Sinocyclocheilus</taxon>
    </lineage>
</organism>
<proteinExistence type="inferred from homology"/>
<evidence type="ECO:0000313" key="10">
    <source>
        <dbReference type="Ensembl" id="ENSSANP00000005352.1"/>
    </source>
</evidence>
<dbReference type="AlphaFoldDB" id="A0A671KCY4"/>
<feature type="domain" description="CN hydrolase" evidence="9">
    <location>
        <begin position="72"/>
        <end position="335"/>
    </location>
</feature>
<reference evidence="10" key="2">
    <citation type="submission" date="2025-09" db="UniProtKB">
        <authorList>
            <consortium name="Ensembl"/>
        </authorList>
    </citation>
    <scope>IDENTIFICATION</scope>
</reference>
<dbReference type="PANTHER" id="PTHR43674">
    <property type="entry name" value="NITRILASE C965.09-RELATED"/>
    <property type="match status" value="1"/>
</dbReference>
<dbReference type="SUPFAM" id="SSF56317">
    <property type="entry name" value="Carbon-nitrogen hydrolase"/>
    <property type="match status" value="1"/>
</dbReference>
<keyword evidence="2" id="KW-0378">Hydrolase</keyword>
<dbReference type="GO" id="GO:0003837">
    <property type="term" value="F:beta-ureidopropionase activity"/>
    <property type="evidence" value="ECO:0007669"/>
    <property type="project" value="UniProtKB-EC"/>
</dbReference>
<dbReference type="PROSITE" id="PS50263">
    <property type="entry name" value="CN_HYDROLASE"/>
    <property type="match status" value="1"/>
</dbReference>
<dbReference type="InterPro" id="IPR003010">
    <property type="entry name" value="C-N_Hydrolase"/>
</dbReference>
<dbReference type="FunFam" id="3.60.110.10:FF:000008">
    <property type="entry name" value="Beta-alanine synthase"/>
    <property type="match status" value="1"/>
</dbReference>
<evidence type="ECO:0000256" key="3">
    <source>
        <dbReference type="ARBA" id="ARBA00050540"/>
    </source>
</evidence>
<comment type="catalytic activity">
    <reaction evidence="4">
        <text>3-(carbamoylamino)-2-methylpropanoate + H2O + 2 H(+) = (R)-3-amino-2-methylpropanoate + NH4(+) + CO2</text>
        <dbReference type="Rhea" id="RHEA:37339"/>
        <dbReference type="ChEBI" id="CHEBI:15377"/>
        <dbReference type="ChEBI" id="CHEBI:15378"/>
        <dbReference type="ChEBI" id="CHEBI:16526"/>
        <dbReference type="ChEBI" id="CHEBI:28938"/>
        <dbReference type="ChEBI" id="CHEBI:57731"/>
        <dbReference type="ChEBI" id="CHEBI:74414"/>
        <dbReference type="EC" id="3.5.1.6"/>
    </reaction>
</comment>
<dbReference type="Proteomes" id="UP000472260">
    <property type="component" value="Unassembled WGS sequence"/>
</dbReference>
<dbReference type="Ensembl" id="ENSSANT00000005759.1">
    <property type="protein sequence ID" value="ENSSANP00000005352.1"/>
    <property type="gene ID" value="ENSSANG00000002907.1"/>
</dbReference>
<comment type="similarity">
    <text evidence="5">Belongs to the carbon-nitrogen hydrolase superfamily. BUP family.</text>
</comment>
<accession>A0A671KCY4</accession>
<evidence type="ECO:0000256" key="6">
    <source>
        <dbReference type="ARBA" id="ARBA00066985"/>
    </source>
</evidence>
<dbReference type="InterPro" id="IPR036526">
    <property type="entry name" value="C-N_Hydrolase_sf"/>
</dbReference>
<keyword evidence="11" id="KW-1185">Reference proteome</keyword>
<reference evidence="10" key="1">
    <citation type="submission" date="2025-08" db="UniProtKB">
        <authorList>
            <consortium name="Ensembl"/>
        </authorList>
    </citation>
    <scope>IDENTIFICATION</scope>
</reference>
<dbReference type="EC" id="3.5.1.6" evidence="6"/>
<evidence type="ECO:0000259" key="9">
    <source>
        <dbReference type="PROSITE" id="PS50263"/>
    </source>
</evidence>